<organism evidence="1 2">
    <name type="scientific">Pseudodesulfovibrio piezophilus (strain DSM 21447 / JCM 15486 / C1TLV30)</name>
    <name type="common">Desulfovibrio piezophilus</name>
    <dbReference type="NCBI Taxonomy" id="1322246"/>
    <lineage>
        <taxon>Bacteria</taxon>
        <taxon>Pseudomonadati</taxon>
        <taxon>Thermodesulfobacteriota</taxon>
        <taxon>Desulfovibrionia</taxon>
        <taxon>Desulfovibrionales</taxon>
        <taxon>Desulfovibrionaceae</taxon>
    </lineage>
</organism>
<dbReference type="RefSeq" id="WP_015414496.1">
    <property type="nucleotide sequence ID" value="NC_020409.1"/>
</dbReference>
<dbReference type="EMBL" id="FO203427">
    <property type="protein sequence ID" value="CCH48448.1"/>
    <property type="molecule type" value="Genomic_DNA"/>
</dbReference>
<dbReference type="KEGG" id="dpi:BN4_11211"/>
<sequence>MIHDIKYILRLAASVLFVFHLVQASPWYESTSLHPLGKVSGETFLLAPSLLEQALNPTDFTSKPHFESTDTVYEKALNHEQTAINFGGTLLCFSSEANTRFTQYLRLAPITSRAPPYSKV</sequence>
<accession>M1WVH3</accession>
<name>M1WVH3_PSEP2</name>
<reference evidence="2" key="2">
    <citation type="journal article" date="2013" name="Stand. Genomic Sci.">
        <title>Complete genome sequence of Desulfocapsa sulfexigens, a marine deltaproteobacterium specialized in disproportionating inorganic sulfur compounds.</title>
        <authorList>
            <person name="Finster K.W."/>
            <person name="Kjeldsen K.U."/>
            <person name="Kube M."/>
            <person name="Reinhardt R."/>
            <person name="Mussmann M."/>
            <person name="Amann R."/>
            <person name="Schreiber L."/>
        </authorList>
    </citation>
    <scope>NUCLEOTIDE SEQUENCE [LARGE SCALE GENOMIC DNA]</scope>
    <source>
        <strain evidence="2">DSM 10523 / SB164P1</strain>
    </source>
</reference>
<dbReference type="PATRIC" id="fig|879567.3.peg.1253"/>
<protein>
    <submittedName>
        <fullName evidence="1">Uncharacterized protein</fullName>
    </submittedName>
</protein>
<evidence type="ECO:0000313" key="2">
    <source>
        <dbReference type="Proteomes" id="UP000011724"/>
    </source>
</evidence>
<evidence type="ECO:0000313" key="1">
    <source>
        <dbReference type="EMBL" id="CCH48448.1"/>
    </source>
</evidence>
<gene>
    <name evidence="1" type="ordered locus">BN4_11211</name>
</gene>
<dbReference type="HOGENOM" id="CLU_2045896_0_0_7"/>
<dbReference type="STRING" id="1322246.BN4_11211"/>
<keyword evidence="2" id="KW-1185">Reference proteome</keyword>
<proteinExistence type="predicted"/>
<dbReference type="AlphaFoldDB" id="M1WVH3"/>
<dbReference type="Proteomes" id="UP000011724">
    <property type="component" value="Chromosome"/>
</dbReference>
<dbReference type="BioCyc" id="DPIE1322246:BN4_RS06080-MONOMER"/>
<reference evidence="1 2" key="1">
    <citation type="journal article" date="2013" name="PLoS ONE">
        <title>The first genomic and proteomic characterization of a deep-sea sulfate reducer: insights into the piezophilic lifestyle of Desulfovibrio piezophilus.</title>
        <authorList>
            <person name="Pradel N."/>
            <person name="Ji B."/>
            <person name="Gimenez G."/>
            <person name="Talla E."/>
            <person name="Lenoble P."/>
            <person name="Garel M."/>
            <person name="Tamburini C."/>
            <person name="Fourquet P."/>
            <person name="Lebrun R."/>
            <person name="Bertin P."/>
            <person name="Denis Y."/>
            <person name="Pophillat M."/>
            <person name="Barbe V."/>
            <person name="Ollivier B."/>
            <person name="Dolla A."/>
        </authorList>
    </citation>
    <scope>NUCLEOTIDE SEQUENCE [LARGE SCALE GENOMIC DNA]</scope>
    <source>
        <strain evidence="2">DSM 10523 / SB164P1</strain>
    </source>
</reference>